<sequence length="233" mass="26011">MAGSSIIGFIRRILFGEDPAELGFTPAQIARKSNTEARLRAQGVTINRGLPFTEDESEVERRPSTEVLDRILALSAVSWKALGREGLGAFVETFSVREKLSPREAAYFDDPSPSERDKIQFSWRCEAAQELLWALGVDTGRSAWPASQTHPPAVFSAAIDAAQRLLPEPRPLPEVLDALDLIYRCHWAVRNEQVAGNTKIADLDGSVIMERHHALNWLVRYSDDDWDDVPTDT</sequence>
<reference evidence="1 2" key="1">
    <citation type="submission" date="2015-09" db="EMBL/GenBank/DDBJ databases">
        <authorList>
            <person name="Jackson K.R."/>
            <person name="Lunt B.L."/>
            <person name="Fisher J.N.B."/>
            <person name="Gardner A.V."/>
            <person name="Bailey M.E."/>
            <person name="Deus L.M."/>
            <person name="Earl A.S."/>
            <person name="Gibby P.D."/>
            <person name="Hartmann K.A."/>
            <person name="Liu J.E."/>
            <person name="Manci A.M."/>
            <person name="Nielsen D.A."/>
            <person name="Solomon M.B."/>
            <person name="Breakwell D.P."/>
            <person name="Burnett S.H."/>
            <person name="Grose J.H."/>
        </authorList>
    </citation>
    <scope>NUCLEOTIDE SEQUENCE [LARGE SCALE GENOMIC DNA]</scope>
    <source>
        <strain evidence="1 2">16</strain>
    </source>
</reference>
<accession>A0A0P6W366</accession>
<protein>
    <recommendedName>
        <fullName evidence="3">DUF4272 domain-containing protein</fullName>
    </recommendedName>
</protein>
<organism evidence="1 2">
    <name type="scientific">Prosthecodimorpha hirschii</name>
    <dbReference type="NCBI Taxonomy" id="665126"/>
    <lineage>
        <taxon>Bacteria</taxon>
        <taxon>Pseudomonadati</taxon>
        <taxon>Pseudomonadota</taxon>
        <taxon>Alphaproteobacteria</taxon>
        <taxon>Hyphomicrobiales</taxon>
        <taxon>Ancalomicrobiaceae</taxon>
        <taxon>Prosthecodimorpha</taxon>
    </lineage>
</organism>
<evidence type="ECO:0008006" key="3">
    <source>
        <dbReference type="Google" id="ProtNLM"/>
    </source>
</evidence>
<keyword evidence="2" id="KW-1185">Reference proteome</keyword>
<dbReference type="EMBL" id="LJYW01000001">
    <property type="protein sequence ID" value="KPL52786.1"/>
    <property type="molecule type" value="Genomic_DNA"/>
</dbReference>
<evidence type="ECO:0000313" key="1">
    <source>
        <dbReference type="EMBL" id="KPL52786.1"/>
    </source>
</evidence>
<dbReference type="Pfam" id="PF14094">
    <property type="entry name" value="DUF4272"/>
    <property type="match status" value="1"/>
</dbReference>
<evidence type="ECO:0000313" key="2">
    <source>
        <dbReference type="Proteomes" id="UP000048984"/>
    </source>
</evidence>
<name>A0A0P6W366_9HYPH</name>
<dbReference type="Proteomes" id="UP000048984">
    <property type="component" value="Unassembled WGS sequence"/>
</dbReference>
<reference evidence="1 2" key="2">
    <citation type="submission" date="2015-10" db="EMBL/GenBank/DDBJ databases">
        <title>Draft Genome Sequence of Prosthecomicrobium hirschii ATCC 27832.</title>
        <authorList>
            <person name="Daniel J."/>
            <person name="Givan S.A."/>
            <person name="Brun Y.V."/>
            <person name="Brown P.J."/>
        </authorList>
    </citation>
    <scope>NUCLEOTIDE SEQUENCE [LARGE SCALE GENOMIC DNA]</scope>
    <source>
        <strain evidence="1 2">16</strain>
    </source>
</reference>
<proteinExistence type="predicted"/>
<dbReference type="InterPro" id="IPR025368">
    <property type="entry name" value="DUF4272"/>
</dbReference>
<gene>
    <name evidence="1" type="ORF">ABB55_11655</name>
</gene>
<dbReference type="AlphaFoldDB" id="A0A0P6W366"/>
<dbReference type="STRING" id="665126.ABB55_11655"/>
<comment type="caution">
    <text evidence="1">The sequence shown here is derived from an EMBL/GenBank/DDBJ whole genome shotgun (WGS) entry which is preliminary data.</text>
</comment>